<evidence type="ECO:0000256" key="2">
    <source>
        <dbReference type="SAM" id="Phobius"/>
    </source>
</evidence>
<organism evidence="3 4">
    <name type="scientific">Mycena maculata</name>
    <dbReference type="NCBI Taxonomy" id="230809"/>
    <lineage>
        <taxon>Eukaryota</taxon>
        <taxon>Fungi</taxon>
        <taxon>Dikarya</taxon>
        <taxon>Basidiomycota</taxon>
        <taxon>Agaricomycotina</taxon>
        <taxon>Agaricomycetes</taxon>
        <taxon>Agaricomycetidae</taxon>
        <taxon>Agaricales</taxon>
        <taxon>Marasmiineae</taxon>
        <taxon>Mycenaceae</taxon>
        <taxon>Mycena</taxon>
    </lineage>
</organism>
<name>A0AAD7NVD6_9AGAR</name>
<keyword evidence="2" id="KW-0812">Transmembrane</keyword>
<evidence type="ECO:0000313" key="3">
    <source>
        <dbReference type="EMBL" id="KAJ7776612.1"/>
    </source>
</evidence>
<dbReference type="EMBL" id="JARJLG010000012">
    <property type="protein sequence ID" value="KAJ7776612.1"/>
    <property type="molecule type" value="Genomic_DNA"/>
</dbReference>
<accession>A0AAD7NVD6</accession>
<keyword evidence="4" id="KW-1185">Reference proteome</keyword>
<feature type="region of interest" description="Disordered" evidence="1">
    <location>
        <begin position="145"/>
        <end position="194"/>
    </location>
</feature>
<feature type="transmembrane region" description="Helical" evidence="2">
    <location>
        <begin position="27"/>
        <end position="46"/>
    </location>
</feature>
<dbReference type="Proteomes" id="UP001215280">
    <property type="component" value="Unassembled WGS sequence"/>
</dbReference>
<keyword evidence="2" id="KW-1133">Transmembrane helix</keyword>
<protein>
    <submittedName>
        <fullName evidence="3">Uncharacterized protein</fullName>
    </submittedName>
</protein>
<proteinExistence type="predicted"/>
<comment type="caution">
    <text evidence="3">The sequence shown here is derived from an EMBL/GenBank/DDBJ whole genome shotgun (WGS) entry which is preliminary data.</text>
</comment>
<evidence type="ECO:0000256" key="1">
    <source>
        <dbReference type="SAM" id="MobiDB-lite"/>
    </source>
</evidence>
<gene>
    <name evidence="3" type="ORF">DFH07DRAFT_798730</name>
</gene>
<dbReference type="AlphaFoldDB" id="A0AAD7NVD6"/>
<evidence type="ECO:0000313" key="4">
    <source>
        <dbReference type="Proteomes" id="UP001215280"/>
    </source>
</evidence>
<keyword evidence="2" id="KW-0472">Membrane</keyword>
<sequence>MFRKFETPKSDKALPCTKRSVHWWGDFYNLILVADTIGYVLGIPYFPELAHRRGVDLKIPNSRQGLMTFGQGNGQFEASKTQSSGQPRSSVLLFCPGAIAQLAVVEWDAHDAHAAQCRAYDFPTDAEPSCQPGWRERSSSFFPHVSCRRPDHTSQAPRTHSQRSHQQRLRVGPEQPPRRPSTVDRPPTGPCNLY</sequence>
<reference evidence="3" key="1">
    <citation type="submission" date="2023-03" db="EMBL/GenBank/DDBJ databases">
        <title>Massive genome expansion in bonnet fungi (Mycena s.s.) driven by repeated elements and novel gene families across ecological guilds.</title>
        <authorList>
            <consortium name="Lawrence Berkeley National Laboratory"/>
            <person name="Harder C.B."/>
            <person name="Miyauchi S."/>
            <person name="Viragh M."/>
            <person name="Kuo A."/>
            <person name="Thoen E."/>
            <person name="Andreopoulos B."/>
            <person name="Lu D."/>
            <person name="Skrede I."/>
            <person name="Drula E."/>
            <person name="Henrissat B."/>
            <person name="Morin E."/>
            <person name="Kohler A."/>
            <person name="Barry K."/>
            <person name="LaButti K."/>
            <person name="Morin E."/>
            <person name="Salamov A."/>
            <person name="Lipzen A."/>
            <person name="Mereny Z."/>
            <person name="Hegedus B."/>
            <person name="Baldrian P."/>
            <person name="Stursova M."/>
            <person name="Weitz H."/>
            <person name="Taylor A."/>
            <person name="Grigoriev I.V."/>
            <person name="Nagy L.G."/>
            <person name="Martin F."/>
            <person name="Kauserud H."/>
        </authorList>
    </citation>
    <scope>NUCLEOTIDE SEQUENCE</scope>
    <source>
        <strain evidence="3">CBHHK188m</strain>
    </source>
</reference>